<feature type="binding site" evidence="4">
    <location>
        <position position="157"/>
    </location>
    <ligand>
        <name>3'-phosphoadenylyl sulfate</name>
        <dbReference type="ChEBI" id="CHEBI:58339"/>
    </ligand>
</feature>
<sequence length="325" mass="37337">MFTVKLSKASVICAAVLLLGLFVLYQSSGISSSNDLSAEYHTIMSKAVDASRRNKVSGLAEKCQRLPKALIIGFNKCGSSTLQTFLTIHPDVVGPFYEVRFFNDHYSKGLEWYRRQMPRSTSRQLTIEKTPGYIKSLEILKRIYKFDPNIKLIAIIRNPVTRLLSEHAHALARNRTHAKTFEEWMCQGESFEKKVIKNSDYLSKIQLVYSLFPEDQLIIVSEEDLEADPASLIRQVHSFLGLRPAISDDVFVFNETKGFYCVNTTHPFFSSLEQFLNEDGCMSERKGREHAEIGQDTLLKIVETSRPYVEQLFQTISMKFKWNFY</sequence>
<dbReference type="PANTHER" id="PTHR10605">
    <property type="entry name" value="HEPARAN SULFATE SULFOTRANSFERASE"/>
    <property type="match status" value="1"/>
</dbReference>
<feature type="disulfide bond" evidence="5">
    <location>
        <begin position="261"/>
        <end position="281"/>
    </location>
</feature>
<dbReference type="Proteomes" id="UP001283361">
    <property type="component" value="Unassembled WGS sequence"/>
</dbReference>
<keyword evidence="2" id="KW-0325">Glycoprotein</keyword>
<keyword evidence="8" id="KW-1185">Reference proteome</keyword>
<accession>A0AAE1CZY9</accession>
<feature type="domain" description="Sulfotransferase" evidence="6">
    <location>
        <begin position="67"/>
        <end position="266"/>
    </location>
</feature>
<dbReference type="Pfam" id="PF00685">
    <property type="entry name" value="Sulfotransfer_1"/>
    <property type="match status" value="1"/>
</dbReference>
<evidence type="ECO:0000256" key="3">
    <source>
        <dbReference type="PIRSR" id="PIRSR637359-1"/>
    </source>
</evidence>
<dbReference type="AlphaFoldDB" id="A0AAE1CZY9"/>
<comment type="caution">
    <text evidence="7">The sequence shown here is derived from an EMBL/GenBank/DDBJ whole genome shotgun (WGS) entry which is preliminary data.</text>
</comment>
<dbReference type="InterPro" id="IPR037359">
    <property type="entry name" value="NST/OST"/>
</dbReference>
<evidence type="ECO:0000256" key="1">
    <source>
        <dbReference type="ARBA" id="ARBA00022679"/>
    </source>
</evidence>
<feature type="active site" description="For sulfotransferase activity" evidence="3">
    <location>
        <position position="76"/>
    </location>
</feature>
<keyword evidence="5" id="KW-1015">Disulfide bond</keyword>
<feature type="binding site" evidence="4">
    <location>
        <position position="165"/>
    </location>
    <ligand>
        <name>3'-phosphoadenylyl sulfate</name>
        <dbReference type="ChEBI" id="CHEBI:58339"/>
    </ligand>
</feature>
<evidence type="ECO:0000259" key="6">
    <source>
        <dbReference type="Pfam" id="PF00685"/>
    </source>
</evidence>
<dbReference type="Gene3D" id="3.40.50.300">
    <property type="entry name" value="P-loop containing nucleotide triphosphate hydrolases"/>
    <property type="match status" value="1"/>
</dbReference>
<protein>
    <recommendedName>
        <fullName evidence="6">Sulfotransferase domain-containing protein</fullName>
    </recommendedName>
</protein>
<proteinExistence type="predicted"/>
<evidence type="ECO:0000256" key="5">
    <source>
        <dbReference type="PIRSR" id="PIRSR637359-3"/>
    </source>
</evidence>
<evidence type="ECO:0000256" key="4">
    <source>
        <dbReference type="PIRSR" id="PIRSR637359-2"/>
    </source>
</evidence>
<feature type="binding site" evidence="4">
    <location>
        <position position="260"/>
    </location>
    <ligand>
        <name>3'-phosphoadenylyl sulfate</name>
        <dbReference type="ChEBI" id="CHEBI:58339"/>
    </ligand>
</feature>
<evidence type="ECO:0000313" key="8">
    <source>
        <dbReference type="Proteomes" id="UP001283361"/>
    </source>
</evidence>
<dbReference type="PANTHER" id="PTHR10605:SF72">
    <property type="entry name" value="HEPARAN SULFATE 3-O SULFOTRANSFERASE-B, ISOFORM A"/>
    <property type="match status" value="1"/>
</dbReference>
<dbReference type="SUPFAM" id="SSF52540">
    <property type="entry name" value="P-loop containing nucleoside triphosphate hydrolases"/>
    <property type="match status" value="1"/>
</dbReference>
<organism evidence="7 8">
    <name type="scientific">Elysia crispata</name>
    <name type="common">lettuce slug</name>
    <dbReference type="NCBI Taxonomy" id="231223"/>
    <lineage>
        <taxon>Eukaryota</taxon>
        <taxon>Metazoa</taxon>
        <taxon>Spiralia</taxon>
        <taxon>Lophotrochozoa</taxon>
        <taxon>Mollusca</taxon>
        <taxon>Gastropoda</taxon>
        <taxon>Heterobranchia</taxon>
        <taxon>Euthyneura</taxon>
        <taxon>Panpulmonata</taxon>
        <taxon>Sacoglossa</taxon>
        <taxon>Placobranchoidea</taxon>
        <taxon>Plakobranchidae</taxon>
        <taxon>Elysia</taxon>
    </lineage>
</organism>
<name>A0AAE1CZY9_9GAST</name>
<dbReference type="GO" id="GO:0008467">
    <property type="term" value="F:[heparan sulfate]-glucosamine 3-sulfotransferase activity"/>
    <property type="evidence" value="ECO:0007669"/>
    <property type="project" value="TreeGrafter"/>
</dbReference>
<gene>
    <name evidence="7" type="ORF">RRG08_018214</name>
</gene>
<evidence type="ECO:0000313" key="7">
    <source>
        <dbReference type="EMBL" id="KAK3748372.1"/>
    </source>
</evidence>
<dbReference type="EMBL" id="JAWDGP010006027">
    <property type="protein sequence ID" value="KAK3748372.1"/>
    <property type="molecule type" value="Genomic_DNA"/>
</dbReference>
<dbReference type="InterPro" id="IPR027417">
    <property type="entry name" value="P-loop_NTPase"/>
</dbReference>
<keyword evidence="1" id="KW-0808">Transferase</keyword>
<feature type="binding site" evidence="4">
    <location>
        <begin position="286"/>
        <end position="290"/>
    </location>
    <ligand>
        <name>3'-phosphoadenylyl sulfate</name>
        <dbReference type="ChEBI" id="CHEBI:58339"/>
    </ligand>
</feature>
<dbReference type="InterPro" id="IPR000863">
    <property type="entry name" value="Sulfotransferase_dom"/>
</dbReference>
<evidence type="ECO:0000256" key="2">
    <source>
        <dbReference type="ARBA" id="ARBA00023180"/>
    </source>
</evidence>
<reference evidence="7" key="1">
    <citation type="journal article" date="2023" name="G3 (Bethesda)">
        <title>A reference genome for the long-term kleptoplast-retaining sea slug Elysia crispata morphotype clarki.</title>
        <authorList>
            <person name="Eastman K.E."/>
            <person name="Pendleton A.L."/>
            <person name="Shaikh M.A."/>
            <person name="Suttiyut T."/>
            <person name="Ogas R."/>
            <person name="Tomko P."/>
            <person name="Gavelis G."/>
            <person name="Widhalm J.R."/>
            <person name="Wisecaver J.H."/>
        </authorList>
    </citation>
    <scope>NUCLEOTIDE SEQUENCE</scope>
    <source>
        <strain evidence="7">ECLA1</strain>
    </source>
</reference>